<dbReference type="VEuPathDB" id="VectorBase:RSAN_044590"/>
<sequence>MTSDSGSVEAGDPYGFESAMSMMQDSTVEGQDSSGDDGGDVEGDSDNRDKENKDTYQRDAPVPVEIRVGQETTGKPSPPVPVSTTSSPVTPPVPSKPQSTLPPPRPMTPKPVPTPPARKTTLTTVTPAPPKVTSATTPTIPRTIKEVMCTVGHTAVAKIMYPPDGVCQYLFYTDVVIVDGAIRASREQNSWKFFQMNAKRYKKMKSGIAFDHRYTTSKLLSDATQQLKTLANEKKIHSYGLLNIIRKPGDLRGVMRSMQPVVETLKQMQGSDPEKRTVVAMGSYDYSTSSFMNMYKKIFADVVK</sequence>
<proteinExistence type="predicted"/>
<dbReference type="AlphaFoldDB" id="A0A9D4SW46"/>
<protein>
    <submittedName>
        <fullName evidence="2">Uncharacterized protein</fullName>
    </submittedName>
</protein>
<reference evidence="2" key="2">
    <citation type="submission" date="2021-09" db="EMBL/GenBank/DDBJ databases">
        <authorList>
            <person name="Jia N."/>
            <person name="Wang J."/>
            <person name="Shi W."/>
            <person name="Du L."/>
            <person name="Sun Y."/>
            <person name="Zhan W."/>
            <person name="Jiang J."/>
            <person name="Wang Q."/>
            <person name="Zhang B."/>
            <person name="Ji P."/>
            <person name="Sakyi L.B."/>
            <person name="Cui X."/>
            <person name="Yuan T."/>
            <person name="Jiang B."/>
            <person name="Yang W."/>
            <person name="Lam T.T.-Y."/>
            <person name="Chang Q."/>
            <person name="Ding S."/>
            <person name="Wang X."/>
            <person name="Zhu J."/>
            <person name="Ruan X."/>
            <person name="Zhao L."/>
            <person name="Wei J."/>
            <person name="Que T."/>
            <person name="Du C."/>
            <person name="Cheng J."/>
            <person name="Dai P."/>
            <person name="Han X."/>
            <person name="Huang E."/>
            <person name="Gao Y."/>
            <person name="Liu J."/>
            <person name="Shao H."/>
            <person name="Ye R."/>
            <person name="Li L."/>
            <person name="Wei W."/>
            <person name="Wang X."/>
            <person name="Wang C."/>
            <person name="Huo Q."/>
            <person name="Li W."/>
            <person name="Guo W."/>
            <person name="Chen H."/>
            <person name="Chen S."/>
            <person name="Zhou L."/>
            <person name="Zhou L."/>
            <person name="Ni X."/>
            <person name="Tian J."/>
            <person name="Zhou Y."/>
            <person name="Sheng Y."/>
            <person name="Liu T."/>
            <person name="Pan Y."/>
            <person name="Xia L."/>
            <person name="Li J."/>
            <person name="Zhao F."/>
            <person name="Cao W."/>
        </authorList>
    </citation>
    <scope>NUCLEOTIDE SEQUENCE</scope>
    <source>
        <strain evidence="2">Rsan-2018</strain>
        <tissue evidence="2">Larvae</tissue>
    </source>
</reference>
<evidence type="ECO:0000313" key="2">
    <source>
        <dbReference type="EMBL" id="KAH7956197.1"/>
    </source>
</evidence>
<feature type="compositionally biased region" description="Pro residues" evidence="1">
    <location>
        <begin position="89"/>
        <end position="116"/>
    </location>
</feature>
<dbReference type="EMBL" id="JABSTV010001250">
    <property type="protein sequence ID" value="KAH7956197.1"/>
    <property type="molecule type" value="Genomic_DNA"/>
</dbReference>
<keyword evidence="3" id="KW-1185">Reference proteome</keyword>
<feature type="compositionally biased region" description="Acidic residues" evidence="1">
    <location>
        <begin position="34"/>
        <end position="44"/>
    </location>
</feature>
<reference evidence="2" key="1">
    <citation type="journal article" date="2020" name="Cell">
        <title>Large-Scale Comparative Analyses of Tick Genomes Elucidate Their Genetic Diversity and Vector Capacities.</title>
        <authorList>
            <consortium name="Tick Genome and Microbiome Consortium (TIGMIC)"/>
            <person name="Jia N."/>
            <person name="Wang J."/>
            <person name="Shi W."/>
            <person name="Du L."/>
            <person name="Sun Y."/>
            <person name="Zhan W."/>
            <person name="Jiang J.F."/>
            <person name="Wang Q."/>
            <person name="Zhang B."/>
            <person name="Ji P."/>
            <person name="Bell-Sakyi L."/>
            <person name="Cui X.M."/>
            <person name="Yuan T.T."/>
            <person name="Jiang B.G."/>
            <person name="Yang W.F."/>
            <person name="Lam T.T."/>
            <person name="Chang Q.C."/>
            <person name="Ding S.J."/>
            <person name="Wang X.J."/>
            <person name="Zhu J.G."/>
            <person name="Ruan X.D."/>
            <person name="Zhao L."/>
            <person name="Wei J.T."/>
            <person name="Ye R.Z."/>
            <person name="Que T.C."/>
            <person name="Du C.H."/>
            <person name="Zhou Y.H."/>
            <person name="Cheng J.X."/>
            <person name="Dai P.F."/>
            <person name="Guo W.B."/>
            <person name="Han X.H."/>
            <person name="Huang E.J."/>
            <person name="Li L.F."/>
            <person name="Wei W."/>
            <person name="Gao Y.C."/>
            <person name="Liu J.Z."/>
            <person name="Shao H.Z."/>
            <person name="Wang X."/>
            <person name="Wang C.C."/>
            <person name="Yang T.C."/>
            <person name="Huo Q.B."/>
            <person name="Li W."/>
            <person name="Chen H.Y."/>
            <person name="Chen S.E."/>
            <person name="Zhou L.G."/>
            <person name="Ni X.B."/>
            <person name="Tian J.H."/>
            <person name="Sheng Y."/>
            <person name="Liu T."/>
            <person name="Pan Y.S."/>
            <person name="Xia L.Y."/>
            <person name="Li J."/>
            <person name="Zhao F."/>
            <person name="Cao W.C."/>
        </authorList>
    </citation>
    <scope>NUCLEOTIDE SEQUENCE</scope>
    <source>
        <strain evidence="2">Rsan-2018</strain>
    </source>
</reference>
<organism evidence="2 3">
    <name type="scientific">Rhipicephalus sanguineus</name>
    <name type="common">Brown dog tick</name>
    <name type="synonym">Ixodes sanguineus</name>
    <dbReference type="NCBI Taxonomy" id="34632"/>
    <lineage>
        <taxon>Eukaryota</taxon>
        <taxon>Metazoa</taxon>
        <taxon>Ecdysozoa</taxon>
        <taxon>Arthropoda</taxon>
        <taxon>Chelicerata</taxon>
        <taxon>Arachnida</taxon>
        <taxon>Acari</taxon>
        <taxon>Parasitiformes</taxon>
        <taxon>Ixodida</taxon>
        <taxon>Ixodoidea</taxon>
        <taxon>Ixodidae</taxon>
        <taxon>Rhipicephalinae</taxon>
        <taxon>Rhipicephalus</taxon>
        <taxon>Rhipicephalus</taxon>
    </lineage>
</organism>
<accession>A0A9D4SW46</accession>
<feature type="compositionally biased region" description="Basic and acidic residues" evidence="1">
    <location>
        <begin position="45"/>
        <end position="57"/>
    </location>
</feature>
<feature type="region of interest" description="Disordered" evidence="1">
    <location>
        <begin position="1"/>
        <end position="137"/>
    </location>
</feature>
<dbReference type="Proteomes" id="UP000821837">
    <property type="component" value="Unassembled WGS sequence"/>
</dbReference>
<evidence type="ECO:0000313" key="3">
    <source>
        <dbReference type="Proteomes" id="UP000821837"/>
    </source>
</evidence>
<gene>
    <name evidence="2" type="ORF">HPB52_007000</name>
</gene>
<name>A0A9D4SW46_RHISA</name>
<evidence type="ECO:0000256" key="1">
    <source>
        <dbReference type="SAM" id="MobiDB-lite"/>
    </source>
</evidence>
<comment type="caution">
    <text evidence="2">The sequence shown here is derived from an EMBL/GenBank/DDBJ whole genome shotgun (WGS) entry which is preliminary data.</text>
</comment>